<feature type="signal peptide" evidence="9">
    <location>
        <begin position="1"/>
        <end position="16"/>
    </location>
</feature>
<evidence type="ECO:0000256" key="6">
    <source>
        <dbReference type="ARBA" id="ARBA00022840"/>
    </source>
</evidence>
<evidence type="ECO:0000313" key="11">
    <source>
        <dbReference type="EMBL" id="KAG1347401.1"/>
    </source>
</evidence>
<dbReference type="EMBL" id="CM017877">
    <property type="protein sequence ID" value="KAG1347401.1"/>
    <property type="molecule type" value="Genomic_DNA"/>
</dbReference>
<dbReference type="Pfam" id="PF00069">
    <property type="entry name" value="Pkinase"/>
    <property type="match status" value="1"/>
</dbReference>
<evidence type="ECO:0000313" key="12">
    <source>
        <dbReference type="Proteomes" id="UP000797356"/>
    </source>
</evidence>
<comment type="catalytic activity">
    <reaction evidence="7">
        <text>L-threonyl-[protein] + ATP = O-phospho-L-threonyl-[protein] + ADP + H(+)</text>
        <dbReference type="Rhea" id="RHEA:46608"/>
        <dbReference type="Rhea" id="RHEA-COMP:11060"/>
        <dbReference type="Rhea" id="RHEA-COMP:11605"/>
        <dbReference type="ChEBI" id="CHEBI:15378"/>
        <dbReference type="ChEBI" id="CHEBI:30013"/>
        <dbReference type="ChEBI" id="CHEBI:30616"/>
        <dbReference type="ChEBI" id="CHEBI:61977"/>
        <dbReference type="ChEBI" id="CHEBI:456216"/>
        <dbReference type="EC" id="2.7.11.1"/>
    </reaction>
</comment>
<sequence length="1007" mass="110743">MLHFAAAAFVFDVVQCFLPSKTASIDPSTPSLHLFFFSPSSSLVLRTGGGEEEEDGGMEGGPVFDKHACLTGILTTPLRQKDGRAEIQLVITWDAIATAWDNQVQKEPKKAHKEQSDIQIDGSPFKKALSSIVLVTVGSGAWASGIVLNKHGLILTNAHIVEPWRFGRTSLLGVTDNNTILSGRHDIPLSWREGNAGEQESQIFFPSLLGGSSSLGISGHGASLLNFSHNRYGNISVRLDHMERAIWCSARVVYVSKGPLDIALLQLEPVPNQLHAINPEFRCPPSGLSVRVIGHGLLGPRSDVCPSVSSGVVANAVKIPGPMHLHGSSKMEAEIKYIPVMLQTTAAVHPGASGGAVVNSDGHMIGLVTRFDKELNKVVAIKVIDLEEAEDDIEDIQKLQTGPPLDEMSIACIIQDLLHALDYLHSEGKIHRDIKAANILLTEKGEVKVADFGVSAQLTKTISRRKPTQTFVGTPFWMAPEVIQNSDGYNEKADIWSLGITAMEMAKGEPPLADIHPMRVLFMIPRENPPQLEEHFSRPMKEFVSFCLKKTPMERPSAKELLKHRFIRNARKSLRLLERIRERPKLNLKEGMETQRNGQQVYEDAIRTIRVARDMRDEGTGTVRVVTDARDEGTGTIRVMRDAREENAHSCAIKPPLVAMMREKRSDVSYSPNMTRKTSDGENPWIHASGNAFDASTTGTILWKEAESEQDPKRLESSLEDGYLSISGSGTTIVHSSRESQMYAAYGGETKPVGRYSSFEDMSASGTVVLRDHHDESETPRISKSRFGIQEKGSSVSCEDSATNLAEAKAALQVGLRRGNAQGRPVPGKHNKEALETKIAEQSSNFESSRLPAFLGSLSSYCSFSWQVTHAISNLYQHFTMYLQSYTHLSSIFIMIEVATGGKSEGSTVHADAVLESLMDMEYQMPGSCEALVSKLLQRLGRSKESYFRGLNDLAASIFTKKQPIFDTGDGKKQPNARSLETPSLSPLSRFLLRRWQSQVSQDLISV</sequence>
<dbReference type="AlphaFoldDB" id="A0A8K0ID86"/>
<keyword evidence="12" id="KW-1185">Reference proteome</keyword>
<comment type="similarity">
    <text evidence="1">Belongs to the protein kinase superfamily. STE Ser/Thr protein kinase family. STE20 subfamily.</text>
</comment>
<feature type="chain" id="PRO_5035428789" evidence="9">
    <location>
        <begin position="17"/>
        <end position="1007"/>
    </location>
</feature>
<dbReference type="GO" id="GO:0004674">
    <property type="term" value="F:protein serine/threonine kinase activity"/>
    <property type="evidence" value="ECO:0007669"/>
    <property type="project" value="UniProtKB-KW"/>
</dbReference>
<dbReference type="SMART" id="SM00220">
    <property type="entry name" value="S_TKc"/>
    <property type="match status" value="1"/>
</dbReference>
<dbReference type="InterPro" id="IPR009003">
    <property type="entry name" value="Peptidase_S1_PA"/>
</dbReference>
<evidence type="ECO:0000259" key="10">
    <source>
        <dbReference type="PROSITE" id="PS50011"/>
    </source>
</evidence>
<dbReference type="Gene3D" id="2.40.10.10">
    <property type="entry name" value="Trypsin-like serine proteases"/>
    <property type="match status" value="2"/>
</dbReference>
<keyword evidence="9" id="KW-0732">Signal</keyword>
<keyword evidence="4" id="KW-0547">Nucleotide-binding</keyword>
<gene>
    <name evidence="11" type="ORF">COCNU_06G012300</name>
</gene>
<evidence type="ECO:0000256" key="1">
    <source>
        <dbReference type="ARBA" id="ARBA00008874"/>
    </source>
</evidence>
<name>A0A8K0ID86_COCNU</name>
<dbReference type="SUPFAM" id="SSF56112">
    <property type="entry name" value="Protein kinase-like (PK-like)"/>
    <property type="match status" value="1"/>
</dbReference>
<dbReference type="SUPFAM" id="SSF50494">
    <property type="entry name" value="Trypsin-like serine proteases"/>
    <property type="match status" value="1"/>
</dbReference>
<accession>A0A8K0ID86</accession>
<dbReference type="PROSITE" id="PS50011">
    <property type="entry name" value="PROTEIN_KINASE_DOM"/>
    <property type="match status" value="1"/>
</dbReference>
<protein>
    <submittedName>
        <fullName evidence="11">Putative serine/threonine-protein kinase 4</fullName>
    </submittedName>
</protein>
<dbReference type="Pfam" id="PF13365">
    <property type="entry name" value="Trypsin_2"/>
    <property type="match status" value="1"/>
</dbReference>
<feature type="domain" description="Protein kinase" evidence="10">
    <location>
        <begin position="287"/>
        <end position="567"/>
    </location>
</feature>
<keyword evidence="5 11" id="KW-0418">Kinase</keyword>
<evidence type="ECO:0000256" key="7">
    <source>
        <dbReference type="ARBA" id="ARBA00047899"/>
    </source>
</evidence>
<dbReference type="InterPro" id="IPR043504">
    <property type="entry name" value="Peptidase_S1_PA_chymotrypsin"/>
</dbReference>
<reference evidence="11" key="2">
    <citation type="submission" date="2019-07" db="EMBL/GenBank/DDBJ databases">
        <authorList>
            <person name="Yang Y."/>
            <person name="Bocs S."/>
            <person name="Baudouin L."/>
        </authorList>
    </citation>
    <scope>NUCLEOTIDE SEQUENCE</scope>
    <source>
        <tissue evidence="11">Spear leaf of Hainan Tall coconut</tissue>
    </source>
</reference>
<dbReference type="Gene3D" id="1.10.510.10">
    <property type="entry name" value="Transferase(Phosphotransferase) domain 1"/>
    <property type="match status" value="1"/>
</dbReference>
<evidence type="ECO:0000256" key="9">
    <source>
        <dbReference type="SAM" id="SignalP"/>
    </source>
</evidence>
<evidence type="ECO:0000256" key="8">
    <source>
        <dbReference type="ARBA" id="ARBA00048679"/>
    </source>
</evidence>
<dbReference type="OrthoDB" id="248923at2759"/>
<comment type="catalytic activity">
    <reaction evidence="8">
        <text>L-seryl-[protein] + ATP = O-phospho-L-seryl-[protein] + ADP + H(+)</text>
        <dbReference type="Rhea" id="RHEA:17989"/>
        <dbReference type="Rhea" id="RHEA-COMP:9863"/>
        <dbReference type="Rhea" id="RHEA-COMP:11604"/>
        <dbReference type="ChEBI" id="CHEBI:15378"/>
        <dbReference type="ChEBI" id="CHEBI:29999"/>
        <dbReference type="ChEBI" id="CHEBI:30616"/>
        <dbReference type="ChEBI" id="CHEBI:83421"/>
        <dbReference type="ChEBI" id="CHEBI:456216"/>
        <dbReference type="EC" id="2.7.11.1"/>
    </reaction>
</comment>
<comment type="caution">
    <text evidence="11">The sequence shown here is derived from an EMBL/GenBank/DDBJ whole genome shotgun (WGS) entry which is preliminary data.</text>
</comment>
<dbReference type="InterPro" id="IPR000719">
    <property type="entry name" value="Prot_kinase_dom"/>
</dbReference>
<reference evidence="11" key="1">
    <citation type="journal article" date="2017" name="Gigascience">
        <title>The genome draft of coconut (Cocos nucifera).</title>
        <authorList>
            <person name="Xiao Y."/>
            <person name="Xu P."/>
            <person name="Fan H."/>
            <person name="Baudouin L."/>
            <person name="Xia W."/>
            <person name="Bocs S."/>
            <person name="Xu J."/>
            <person name="Li Q."/>
            <person name="Guo A."/>
            <person name="Zhou L."/>
            <person name="Li J."/>
            <person name="Wu Y."/>
            <person name="Ma Z."/>
            <person name="Armero A."/>
            <person name="Issali A.E."/>
            <person name="Liu N."/>
            <person name="Peng M."/>
            <person name="Yang Y."/>
        </authorList>
    </citation>
    <scope>NUCLEOTIDE SEQUENCE</scope>
    <source>
        <tissue evidence="11">Spear leaf of Hainan Tall coconut</tissue>
    </source>
</reference>
<dbReference type="FunFam" id="1.10.510.10:FF:000421">
    <property type="entry name" value="Serine/threonine-protein kinase PAK 6"/>
    <property type="match status" value="1"/>
</dbReference>
<dbReference type="Proteomes" id="UP000797356">
    <property type="component" value="Chromosome 6"/>
</dbReference>
<dbReference type="GO" id="GO:0005524">
    <property type="term" value="F:ATP binding"/>
    <property type="evidence" value="ECO:0007669"/>
    <property type="project" value="UniProtKB-KW"/>
</dbReference>
<keyword evidence="3" id="KW-0808">Transferase</keyword>
<dbReference type="GO" id="GO:0005737">
    <property type="term" value="C:cytoplasm"/>
    <property type="evidence" value="ECO:0007669"/>
    <property type="project" value="TreeGrafter"/>
</dbReference>
<evidence type="ECO:0000256" key="2">
    <source>
        <dbReference type="ARBA" id="ARBA00022527"/>
    </source>
</evidence>
<dbReference type="PANTHER" id="PTHR48012">
    <property type="entry name" value="STERILE20-LIKE KINASE, ISOFORM B-RELATED"/>
    <property type="match status" value="1"/>
</dbReference>
<dbReference type="PANTHER" id="PTHR48012:SF10">
    <property type="entry name" value="FI20177P1"/>
    <property type="match status" value="1"/>
</dbReference>
<evidence type="ECO:0000256" key="4">
    <source>
        <dbReference type="ARBA" id="ARBA00022741"/>
    </source>
</evidence>
<evidence type="ECO:0000256" key="3">
    <source>
        <dbReference type="ARBA" id="ARBA00022679"/>
    </source>
</evidence>
<dbReference type="InterPro" id="IPR050629">
    <property type="entry name" value="STE20/SPS1-PAK"/>
</dbReference>
<keyword evidence="6" id="KW-0067">ATP-binding</keyword>
<evidence type="ECO:0000256" key="5">
    <source>
        <dbReference type="ARBA" id="ARBA00022777"/>
    </source>
</evidence>
<organism evidence="11 12">
    <name type="scientific">Cocos nucifera</name>
    <name type="common">Coconut palm</name>
    <dbReference type="NCBI Taxonomy" id="13894"/>
    <lineage>
        <taxon>Eukaryota</taxon>
        <taxon>Viridiplantae</taxon>
        <taxon>Streptophyta</taxon>
        <taxon>Embryophyta</taxon>
        <taxon>Tracheophyta</taxon>
        <taxon>Spermatophyta</taxon>
        <taxon>Magnoliopsida</taxon>
        <taxon>Liliopsida</taxon>
        <taxon>Arecaceae</taxon>
        <taxon>Arecoideae</taxon>
        <taxon>Cocoseae</taxon>
        <taxon>Attaleinae</taxon>
        <taxon>Cocos</taxon>
    </lineage>
</organism>
<dbReference type="InterPro" id="IPR011009">
    <property type="entry name" value="Kinase-like_dom_sf"/>
</dbReference>
<proteinExistence type="inferred from homology"/>
<keyword evidence="2" id="KW-0723">Serine/threonine-protein kinase</keyword>